<dbReference type="Proteomes" id="UP000011131">
    <property type="component" value="Chromosome"/>
</dbReference>
<gene>
    <name evidence="2" type="ordered locus">MYSTI_01878</name>
</gene>
<organism evidence="2 3">
    <name type="scientific">Myxococcus stipitatus (strain DSM 14675 / JCM 12634 / Mx s8)</name>
    <dbReference type="NCBI Taxonomy" id="1278073"/>
    <lineage>
        <taxon>Bacteria</taxon>
        <taxon>Pseudomonadati</taxon>
        <taxon>Myxococcota</taxon>
        <taxon>Myxococcia</taxon>
        <taxon>Myxococcales</taxon>
        <taxon>Cystobacterineae</taxon>
        <taxon>Myxococcaceae</taxon>
        <taxon>Myxococcus</taxon>
    </lineage>
</organism>
<dbReference type="InterPro" id="IPR011990">
    <property type="entry name" value="TPR-like_helical_dom_sf"/>
</dbReference>
<accession>L7U5S3</accession>
<keyword evidence="3" id="KW-1185">Reference proteome</keyword>
<reference evidence="2 3" key="1">
    <citation type="journal article" date="2013" name="Genome Announc.">
        <title>Complete genome sequence of Myxococcus stipitatus strain DSM 14675, a fruiting myxobacterium.</title>
        <authorList>
            <person name="Huntley S."/>
            <person name="Kneip S."/>
            <person name="Treuner-Lange A."/>
            <person name="Sogaard-Andersen L."/>
        </authorList>
    </citation>
    <scope>NUCLEOTIDE SEQUENCE [LARGE SCALE GENOMIC DNA]</scope>
    <source>
        <strain evidence="3">DSM 14675 / JCM 12634 / Mx s8</strain>
    </source>
</reference>
<dbReference type="HOGENOM" id="CLU_908593_0_0_7"/>
<name>L7U5S3_MYXSD</name>
<sequence>MWLAVVMTVFLGQTSPANPYLEQAWGKYESLHFAEAVELLRLAEQVPTSTRAQRVGILELRARCELAEGRRAEAEESYTRMLTLEPRAEPPGDLSPKILEAFQAVKRGLFPSGYLALKQLPSTEGLVRVEVVDPWHRVSEVVLRWSAGLGEDWREARAMPDDGRWLFELPRDRSAPVPWHVVARDAEGKEVARLGEAEVPRAVVAPLLAPAPRPGDTSKAPVEVAASSRLRATLGWVAMGAAVVAGVSGAVLQVRSHESREAAERAEWARDARRHSDRARSQAGWATGLFAVGGAAALGGGVLFAW</sequence>
<dbReference type="SUPFAM" id="SSF48452">
    <property type="entry name" value="TPR-like"/>
    <property type="match status" value="1"/>
</dbReference>
<proteinExistence type="predicted"/>
<evidence type="ECO:0008006" key="4">
    <source>
        <dbReference type="Google" id="ProtNLM"/>
    </source>
</evidence>
<evidence type="ECO:0000256" key="1">
    <source>
        <dbReference type="SAM" id="Phobius"/>
    </source>
</evidence>
<feature type="transmembrane region" description="Helical" evidence="1">
    <location>
        <begin position="234"/>
        <end position="252"/>
    </location>
</feature>
<dbReference type="AlphaFoldDB" id="L7U5S3"/>
<keyword evidence="1" id="KW-1133">Transmembrane helix</keyword>
<evidence type="ECO:0000313" key="3">
    <source>
        <dbReference type="Proteomes" id="UP000011131"/>
    </source>
</evidence>
<dbReference type="STRING" id="1278073.MYSTI_01878"/>
<dbReference type="PATRIC" id="fig|1278073.3.peg.1929"/>
<keyword evidence="1" id="KW-0472">Membrane</keyword>
<keyword evidence="1" id="KW-0812">Transmembrane</keyword>
<protein>
    <recommendedName>
        <fullName evidence="4">Tetratricopeptide repeat protein</fullName>
    </recommendedName>
</protein>
<dbReference type="KEGG" id="msd:MYSTI_01878"/>
<feature type="transmembrane region" description="Helical" evidence="1">
    <location>
        <begin position="283"/>
        <end position="305"/>
    </location>
</feature>
<dbReference type="EMBL" id="CP004025">
    <property type="protein sequence ID" value="AGC43210.1"/>
    <property type="molecule type" value="Genomic_DNA"/>
</dbReference>
<evidence type="ECO:0000313" key="2">
    <source>
        <dbReference type="EMBL" id="AGC43210.1"/>
    </source>
</evidence>